<dbReference type="PANTHER" id="PTHR43537:SF45">
    <property type="entry name" value="GNTR FAMILY REGULATORY PROTEIN"/>
    <property type="match status" value="1"/>
</dbReference>
<dbReference type="PROSITE" id="PS50949">
    <property type="entry name" value="HTH_GNTR"/>
    <property type="match status" value="1"/>
</dbReference>
<proteinExistence type="predicted"/>
<dbReference type="SMART" id="SM00345">
    <property type="entry name" value="HTH_GNTR"/>
    <property type="match status" value="1"/>
</dbReference>
<dbReference type="GO" id="GO:0003677">
    <property type="term" value="F:DNA binding"/>
    <property type="evidence" value="ECO:0007669"/>
    <property type="project" value="UniProtKB-KW"/>
</dbReference>
<dbReference type="EMBL" id="JAKGSI010000007">
    <property type="protein sequence ID" value="MCF4007709.1"/>
    <property type="molecule type" value="Genomic_DNA"/>
</dbReference>
<comment type="caution">
    <text evidence="5">The sequence shown here is derived from an EMBL/GenBank/DDBJ whole genome shotgun (WGS) entry which is preliminary data.</text>
</comment>
<dbReference type="Proteomes" id="UP001139336">
    <property type="component" value="Unassembled WGS sequence"/>
</dbReference>
<dbReference type="Pfam" id="PF07729">
    <property type="entry name" value="FCD"/>
    <property type="match status" value="1"/>
</dbReference>
<dbReference type="PANTHER" id="PTHR43537">
    <property type="entry name" value="TRANSCRIPTIONAL REGULATOR, GNTR FAMILY"/>
    <property type="match status" value="1"/>
</dbReference>
<sequence length="221" mass="24807">MASPRGRDLAYRYLTTHILVDPSVQGSFLSEQAIADDLGISRTPVREAIRALASEGLVEHIPHRGTRIPSISREQILDLMELRGLLEKHTTLKVIERGVASSVADRLSVTLEQQRRLLDSPGHEHVIEFIRLDQEFHARIMEAAGNHEISAVYEKLRVRQRIIGAQALYTPHRWREVIREHADIVDALRANDSQAALRAVVHHLDRTLDVLLSPGVTPASS</sequence>
<organism evidence="5 6">
    <name type="scientific">Corynebacterium uropygiale</name>
    <dbReference type="NCBI Taxonomy" id="1775911"/>
    <lineage>
        <taxon>Bacteria</taxon>
        <taxon>Bacillati</taxon>
        <taxon>Actinomycetota</taxon>
        <taxon>Actinomycetes</taxon>
        <taxon>Mycobacteriales</taxon>
        <taxon>Corynebacteriaceae</taxon>
        <taxon>Corynebacterium</taxon>
    </lineage>
</organism>
<dbReference type="Gene3D" id="1.10.10.10">
    <property type="entry name" value="Winged helix-like DNA-binding domain superfamily/Winged helix DNA-binding domain"/>
    <property type="match status" value="1"/>
</dbReference>
<dbReference type="InterPro" id="IPR036390">
    <property type="entry name" value="WH_DNA-bd_sf"/>
</dbReference>
<evidence type="ECO:0000256" key="2">
    <source>
        <dbReference type="ARBA" id="ARBA00023125"/>
    </source>
</evidence>
<dbReference type="InterPro" id="IPR036388">
    <property type="entry name" value="WH-like_DNA-bd_sf"/>
</dbReference>
<evidence type="ECO:0000313" key="5">
    <source>
        <dbReference type="EMBL" id="MCF4007709.1"/>
    </source>
</evidence>
<dbReference type="Gene3D" id="1.20.120.530">
    <property type="entry name" value="GntR ligand-binding domain-like"/>
    <property type="match status" value="1"/>
</dbReference>
<accession>A0A9X1QUE1</accession>
<evidence type="ECO:0000259" key="4">
    <source>
        <dbReference type="PROSITE" id="PS50949"/>
    </source>
</evidence>
<name>A0A9X1QUE1_9CORY</name>
<evidence type="ECO:0000256" key="1">
    <source>
        <dbReference type="ARBA" id="ARBA00023015"/>
    </source>
</evidence>
<feature type="domain" description="HTH gntR-type" evidence="4">
    <location>
        <begin position="4"/>
        <end position="71"/>
    </location>
</feature>
<protein>
    <submittedName>
        <fullName evidence="5">GntR family transcriptional regulator</fullName>
    </submittedName>
</protein>
<dbReference type="InterPro" id="IPR008920">
    <property type="entry name" value="TF_FadR/GntR_C"/>
</dbReference>
<dbReference type="RefSeq" id="WP_236120036.1">
    <property type="nucleotide sequence ID" value="NZ_JAKGSI010000007.1"/>
</dbReference>
<keyword evidence="3" id="KW-0804">Transcription</keyword>
<dbReference type="InterPro" id="IPR011711">
    <property type="entry name" value="GntR_C"/>
</dbReference>
<keyword evidence="6" id="KW-1185">Reference proteome</keyword>
<keyword evidence="2" id="KW-0238">DNA-binding</keyword>
<dbReference type="SUPFAM" id="SSF46785">
    <property type="entry name" value="Winged helix' DNA-binding domain"/>
    <property type="match status" value="1"/>
</dbReference>
<reference evidence="5" key="1">
    <citation type="submission" date="2022-01" db="EMBL/GenBank/DDBJ databases">
        <title>Corynebacterium sp. nov isolated from isolated from the feces of the greater white-fronted geese (Anser albifrons) at Poyang Lake, PR China.</title>
        <authorList>
            <person name="Liu Q."/>
        </authorList>
    </citation>
    <scope>NUCLEOTIDE SEQUENCE</scope>
    <source>
        <strain evidence="5">JCM 32435</strain>
    </source>
</reference>
<evidence type="ECO:0000256" key="3">
    <source>
        <dbReference type="ARBA" id="ARBA00023163"/>
    </source>
</evidence>
<keyword evidence="1" id="KW-0805">Transcription regulation</keyword>
<dbReference type="GO" id="GO:0003700">
    <property type="term" value="F:DNA-binding transcription factor activity"/>
    <property type="evidence" value="ECO:0007669"/>
    <property type="project" value="InterPro"/>
</dbReference>
<evidence type="ECO:0000313" key="6">
    <source>
        <dbReference type="Proteomes" id="UP001139336"/>
    </source>
</evidence>
<dbReference type="AlphaFoldDB" id="A0A9X1QUE1"/>
<dbReference type="PRINTS" id="PR00035">
    <property type="entry name" value="HTHGNTR"/>
</dbReference>
<dbReference type="Pfam" id="PF00392">
    <property type="entry name" value="GntR"/>
    <property type="match status" value="1"/>
</dbReference>
<gene>
    <name evidence="5" type="ORF">L1O03_11095</name>
</gene>
<dbReference type="SMART" id="SM00895">
    <property type="entry name" value="FCD"/>
    <property type="match status" value="1"/>
</dbReference>
<dbReference type="InterPro" id="IPR000524">
    <property type="entry name" value="Tscrpt_reg_HTH_GntR"/>
</dbReference>
<dbReference type="SUPFAM" id="SSF48008">
    <property type="entry name" value="GntR ligand-binding domain-like"/>
    <property type="match status" value="1"/>
</dbReference>